<comment type="similarity">
    <text evidence="2 7">Belongs to the glycosyl hydrolase 43 family.</text>
</comment>
<dbReference type="CDD" id="cd18829">
    <property type="entry name" value="GH43_BsArb43A-like"/>
    <property type="match status" value="1"/>
</dbReference>
<dbReference type="InterPro" id="IPR050727">
    <property type="entry name" value="GH43_arabinanases"/>
</dbReference>
<dbReference type="SUPFAM" id="SSF50370">
    <property type="entry name" value="Ricin B-like lectins"/>
    <property type="match status" value="1"/>
</dbReference>
<feature type="chain" id="PRO_5004778335" evidence="8">
    <location>
        <begin position="33"/>
        <end position="469"/>
    </location>
</feature>
<dbReference type="InterPro" id="IPR006710">
    <property type="entry name" value="Glyco_hydro_43"/>
</dbReference>
<proteinExistence type="inferred from homology"/>
<dbReference type="CDD" id="cd00161">
    <property type="entry name" value="beta-trefoil_Ricin-like"/>
    <property type="match status" value="1"/>
</dbReference>
<evidence type="ECO:0000256" key="1">
    <source>
        <dbReference type="ARBA" id="ARBA00004834"/>
    </source>
</evidence>
<dbReference type="GO" id="GO:0004553">
    <property type="term" value="F:hydrolase activity, hydrolyzing O-glycosyl compounds"/>
    <property type="evidence" value="ECO:0007669"/>
    <property type="project" value="InterPro"/>
</dbReference>
<evidence type="ECO:0000256" key="7">
    <source>
        <dbReference type="RuleBase" id="RU361187"/>
    </source>
</evidence>
<keyword evidence="3 7" id="KW-0378">Hydrolase</keyword>
<evidence type="ECO:0000259" key="9">
    <source>
        <dbReference type="Pfam" id="PF14200"/>
    </source>
</evidence>
<dbReference type="GO" id="GO:0005975">
    <property type="term" value="P:carbohydrate metabolic process"/>
    <property type="evidence" value="ECO:0007669"/>
    <property type="project" value="InterPro"/>
</dbReference>
<organism evidence="10">
    <name type="scientific">Paenibacillus mucilaginosus K02</name>
    <dbReference type="NCBI Taxonomy" id="997761"/>
    <lineage>
        <taxon>Bacteria</taxon>
        <taxon>Bacillati</taxon>
        <taxon>Bacillota</taxon>
        <taxon>Bacilli</taxon>
        <taxon>Bacillales</taxon>
        <taxon>Paenibacillaceae</taxon>
        <taxon>Paenibacillus</taxon>
    </lineage>
</organism>
<accession>V9IRT6</accession>
<sequence>MHSMTGILNRKKLMTLFLALLMTFTMALPASAAEWTVSGNVESHDPTVIKEGNTWWQFYTGDYLKVKYSSDGKNWTQGTPMFKAPLSWWSNYVTRTTAVNEVWAPEVIYHNGRYWLYYAYSEFGTNRSLIGLMSASSIAAGDWRDDGLVISSDSTKDYNAIDAGITKDASGNLWMSFGSFFSGIKLVKLDPATMKPASGAAIQTIATRPGVANNPIEGAKIVYTNGYYYMFVAFDYCCQAANSTYKIAYGRSTSITGPYVDKAGTSMMNGGGTILEVGDSRWRGPGGQEPFWDGSKWVMVRHAYDANNSNFPTLRITDLYWDAAKWPSYSASSGYYKVQNRGFSSLYLDSLGNTTDGADLVQWTGSTSYNQQFEIVNLSSQYYKLINRTTGKAIDGLGRTAAGSNAGQWTGSTSYNQQWEIIYSGSYVKFKNRGTGLYLDNGGQSAAGSVVKQYGDSTSYNLQWALQKQ</sequence>
<dbReference type="SUPFAM" id="SSF75005">
    <property type="entry name" value="Arabinanase/levansucrase/invertase"/>
    <property type="match status" value="1"/>
</dbReference>
<dbReference type="Pfam" id="PF04616">
    <property type="entry name" value="Glyco_hydro_43"/>
    <property type="match status" value="1"/>
</dbReference>
<evidence type="ECO:0000256" key="5">
    <source>
        <dbReference type="PIRSR" id="PIRSR606710-1"/>
    </source>
</evidence>
<dbReference type="EMBL" id="JN225145">
    <property type="protein sequence ID" value="AFK65339.1"/>
    <property type="molecule type" value="Genomic_DNA"/>
</dbReference>
<protein>
    <submittedName>
        <fullName evidence="10">Arabinan endo-1,5-alpha-L-arabinosidase</fullName>
    </submittedName>
</protein>
<evidence type="ECO:0000256" key="4">
    <source>
        <dbReference type="ARBA" id="ARBA00023295"/>
    </source>
</evidence>
<dbReference type="InterPro" id="IPR035992">
    <property type="entry name" value="Ricin_B-like_lectins"/>
</dbReference>
<evidence type="ECO:0000256" key="3">
    <source>
        <dbReference type="ARBA" id="ARBA00022801"/>
    </source>
</evidence>
<evidence type="ECO:0000313" key="10">
    <source>
        <dbReference type="EMBL" id="AFK65339.1"/>
    </source>
</evidence>
<feature type="signal peptide" evidence="8">
    <location>
        <begin position="1"/>
        <end position="32"/>
    </location>
</feature>
<evidence type="ECO:0000256" key="2">
    <source>
        <dbReference type="ARBA" id="ARBA00009865"/>
    </source>
</evidence>
<feature type="domain" description="Ricin B lectin" evidence="9">
    <location>
        <begin position="416"/>
        <end position="467"/>
    </location>
</feature>
<name>V9IRT6_9BACL</name>
<evidence type="ECO:0000256" key="6">
    <source>
        <dbReference type="PIRSR" id="PIRSR606710-2"/>
    </source>
</evidence>
<dbReference type="PANTHER" id="PTHR43301">
    <property type="entry name" value="ARABINAN ENDO-1,5-ALPHA-L-ARABINOSIDASE"/>
    <property type="match status" value="1"/>
</dbReference>
<dbReference type="PANTHER" id="PTHR43301:SF3">
    <property type="entry name" value="ARABINAN ENDO-1,5-ALPHA-L-ARABINOSIDASE A-RELATED"/>
    <property type="match status" value="1"/>
</dbReference>
<dbReference type="Pfam" id="PF14200">
    <property type="entry name" value="RicinB_lectin_2"/>
    <property type="match status" value="1"/>
</dbReference>
<feature type="active site" description="Proton donor" evidence="5">
    <location>
        <position position="217"/>
    </location>
</feature>
<dbReference type="Gene3D" id="2.80.10.50">
    <property type="match status" value="2"/>
</dbReference>
<dbReference type="AlphaFoldDB" id="V9IRT6"/>
<feature type="site" description="Important for catalytic activity, responsible for pKa modulation of the active site Glu and correct orientation of both the proton donor and substrate" evidence="6">
    <location>
        <position position="162"/>
    </location>
</feature>
<dbReference type="InterPro" id="IPR023296">
    <property type="entry name" value="Glyco_hydro_beta-prop_sf"/>
</dbReference>
<keyword evidence="8" id="KW-0732">Signal</keyword>
<dbReference type="Gene3D" id="2.115.10.20">
    <property type="entry name" value="Glycosyl hydrolase domain, family 43"/>
    <property type="match status" value="1"/>
</dbReference>
<comment type="pathway">
    <text evidence="1">Glycan metabolism; L-arabinan degradation.</text>
</comment>
<dbReference type="PROSITE" id="PS50231">
    <property type="entry name" value="RICIN_B_LECTIN"/>
    <property type="match status" value="1"/>
</dbReference>
<dbReference type="InterPro" id="IPR000772">
    <property type="entry name" value="Ricin_B_lectin"/>
</dbReference>
<keyword evidence="4 7" id="KW-0326">Glycosidase</keyword>
<feature type="active site" description="Proton acceptor" evidence="5">
    <location>
        <position position="45"/>
    </location>
</feature>
<evidence type="ECO:0000256" key="8">
    <source>
        <dbReference type="SAM" id="SignalP"/>
    </source>
</evidence>
<reference evidence="10" key="1">
    <citation type="submission" date="2011-07" db="EMBL/GenBank/DDBJ databases">
        <title>Some potential microbial weathering related gene sequences of Bacillus mucilaginosus.</title>
        <authorList>
            <person name="Lian B."/>
            <person name="Xiao B."/>
        </authorList>
    </citation>
    <scope>NUCLEOTIDE SEQUENCE</scope>
    <source>
        <strain evidence="10">K02</strain>
    </source>
</reference>